<sequence>MSGWRGSEGAGGAGLFPILSLRFGGQGHQEKPFEQRDGRDESGGMDGGGLQVDRADIVEIIETAHIRTEGLLPLPGADVADKIPDGDRHQDDSDDQRNFAHHGHCLLRRTNSSQRYHEIGEDAMVGRGEATSMTPGKRAKRLLLLIVLLLLVVAGYYGLVLARFVSGVSEGATPGIWPSGDVRVLVLGVDNRGQDPHPRSDTMLLLGIPQGTGGVTVGSILRDTWVSIPGVGQEKINAAYAAGGPDLARKTAETWLGLDIPYYAVTDFEGFIHIVDALGGVDIDVEKPMDYVDDGRYDIHLKPGLQHLNGAQALGYVRFRHDALGDYARTERQRKFVQAVIRQMMRPQNLVRFPNVLAAAEPYIRTNLSPGDQLRLGLCLWRDRGQSITQIQLPPADAFREAWSSDGQSILVPDTPAVRQYVQKYFPGNTLGSGGFGGSQSPASSAPVTEPALTGRVSGEWVNFRAGPGTDYPTLGRLVHGTGFEVLDRQPGWLHIRLGDGREGYVSAAFVQLDNTP</sequence>
<keyword evidence="6" id="KW-1185">Reference proteome</keyword>
<evidence type="ECO:0000313" key="6">
    <source>
        <dbReference type="Proteomes" id="UP000231932"/>
    </source>
</evidence>
<feature type="compositionally biased region" description="Basic and acidic residues" evidence="2">
    <location>
        <begin position="79"/>
        <end position="98"/>
    </location>
</feature>
<dbReference type="PANTHER" id="PTHR33392">
    <property type="entry name" value="POLYISOPRENYL-TEICHOIC ACID--PEPTIDOGLYCAN TEICHOIC ACID TRANSFERASE TAGU"/>
    <property type="match status" value="1"/>
</dbReference>
<comment type="similarity">
    <text evidence="1">Belongs to the LytR/CpsA/Psr (LCP) family.</text>
</comment>
<organism evidence="5 6">
    <name type="scientific">Kyrpidia spormannii</name>
    <dbReference type="NCBI Taxonomy" id="2055160"/>
    <lineage>
        <taxon>Bacteria</taxon>
        <taxon>Bacillati</taxon>
        <taxon>Bacillota</taxon>
        <taxon>Bacilli</taxon>
        <taxon>Bacillales</taxon>
        <taxon>Alicyclobacillaceae</taxon>
        <taxon>Kyrpidia</taxon>
    </lineage>
</organism>
<dbReference type="Gene3D" id="3.40.630.190">
    <property type="entry name" value="LCP protein"/>
    <property type="match status" value="1"/>
</dbReference>
<dbReference type="Pfam" id="PF03816">
    <property type="entry name" value="LytR_cpsA_psr"/>
    <property type="match status" value="1"/>
</dbReference>
<feature type="region of interest" description="Disordered" evidence="2">
    <location>
        <begin position="79"/>
        <end position="101"/>
    </location>
</feature>
<dbReference type="Gene3D" id="2.30.30.40">
    <property type="entry name" value="SH3 Domains"/>
    <property type="match status" value="1"/>
</dbReference>
<dbReference type="PROSITE" id="PS51781">
    <property type="entry name" value="SH3B"/>
    <property type="match status" value="1"/>
</dbReference>
<evidence type="ECO:0000256" key="2">
    <source>
        <dbReference type="SAM" id="MobiDB-lite"/>
    </source>
</evidence>
<dbReference type="KEGG" id="kyr:CVV65_05205"/>
<keyword evidence="3" id="KW-0812">Transmembrane</keyword>
<evidence type="ECO:0000259" key="4">
    <source>
        <dbReference type="PROSITE" id="PS51781"/>
    </source>
</evidence>
<protein>
    <recommendedName>
        <fullName evidence="4">SH3b domain-containing protein</fullName>
    </recommendedName>
</protein>
<accession>A0A2K8N5R2</accession>
<dbReference type="NCBIfam" id="TIGR00350">
    <property type="entry name" value="lytR_cpsA_psr"/>
    <property type="match status" value="1"/>
</dbReference>
<proteinExistence type="inferred from homology"/>
<evidence type="ECO:0000256" key="3">
    <source>
        <dbReference type="SAM" id="Phobius"/>
    </source>
</evidence>
<reference evidence="6" key="1">
    <citation type="submission" date="2017-11" db="EMBL/GenBank/DDBJ databases">
        <title>Complete Genome Sequence of Kyrpidia sp. Strain EA-1, a thermophilic, hydrogen-oxidizing Bacterium, isolated from the Azores.</title>
        <authorList>
            <person name="Reiner J.E."/>
            <person name="Lapp C.J."/>
            <person name="Bunk B."/>
            <person name="Gescher J."/>
        </authorList>
    </citation>
    <scope>NUCLEOTIDE SEQUENCE [LARGE SCALE GENOMIC DNA]</scope>
    <source>
        <strain evidence="6">EA-1</strain>
    </source>
</reference>
<name>A0A2K8N5R2_9BACL</name>
<dbReference type="OrthoDB" id="27330at2"/>
<keyword evidence="3" id="KW-1133">Transmembrane helix</keyword>
<dbReference type="EMBL" id="CP024955">
    <property type="protein sequence ID" value="ATY84425.1"/>
    <property type="molecule type" value="Genomic_DNA"/>
</dbReference>
<feature type="compositionally biased region" description="Basic and acidic residues" evidence="2">
    <location>
        <begin position="28"/>
        <end position="42"/>
    </location>
</feature>
<gene>
    <name evidence="5" type="ORF">CVV65_05205</name>
</gene>
<feature type="transmembrane region" description="Helical" evidence="3">
    <location>
        <begin position="142"/>
        <end position="165"/>
    </location>
</feature>
<evidence type="ECO:0000256" key="1">
    <source>
        <dbReference type="ARBA" id="ARBA00006068"/>
    </source>
</evidence>
<dbReference type="InterPro" id="IPR003646">
    <property type="entry name" value="SH3-like_bac-type"/>
</dbReference>
<dbReference type="SMART" id="SM00287">
    <property type="entry name" value="SH3b"/>
    <property type="match status" value="1"/>
</dbReference>
<evidence type="ECO:0000313" key="5">
    <source>
        <dbReference type="EMBL" id="ATY84425.1"/>
    </source>
</evidence>
<dbReference type="InterPro" id="IPR004474">
    <property type="entry name" value="LytR_CpsA_psr"/>
</dbReference>
<dbReference type="Proteomes" id="UP000231932">
    <property type="component" value="Chromosome"/>
</dbReference>
<keyword evidence="3" id="KW-0472">Membrane</keyword>
<dbReference type="Pfam" id="PF08239">
    <property type="entry name" value="SH3_3"/>
    <property type="match status" value="1"/>
</dbReference>
<feature type="region of interest" description="Disordered" evidence="2">
    <location>
        <begin position="25"/>
        <end position="50"/>
    </location>
</feature>
<feature type="domain" description="SH3b" evidence="4">
    <location>
        <begin position="452"/>
        <end position="515"/>
    </location>
</feature>
<dbReference type="PANTHER" id="PTHR33392:SF6">
    <property type="entry name" value="POLYISOPRENYL-TEICHOIC ACID--PEPTIDOGLYCAN TEICHOIC ACID TRANSFERASE TAGU"/>
    <property type="match status" value="1"/>
</dbReference>
<dbReference type="AlphaFoldDB" id="A0A2K8N5R2"/>
<dbReference type="InterPro" id="IPR050922">
    <property type="entry name" value="LytR/CpsA/Psr_CW_biosynth"/>
</dbReference>